<dbReference type="EMBL" id="WIXP02000012">
    <property type="protein sequence ID" value="KAF6202440.1"/>
    <property type="molecule type" value="Genomic_DNA"/>
</dbReference>
<name>A0A6A4J3R1_APOLU</name>
<protein>
    <submittedName>
        <fullName evidence="1">Uncharacterized protein</fullName>
    </submittedName>
</protein>
<dbReference type="AlphaFoldDB" id="A0A6A4J3R1"/>
<sequence length="69" mass="7649">MKGLLFCFAIFLFVGISSAITIEDHGCACCFDNNGCSIYGSCYNKCEEIIRNSGISLGQQDHIRLRHVD</sequence>
<reference evidence="1" key="1">
    <citation type="journal article" date="2021" name="Mol. Ecol. Resour.">
        <title>Apolygus lucorum genome provides insights into omnivorousness and mesophyll feeding.</title>
        <authorList>
            <person name="Liu Y."/>
            <person name="Liu H."/>
            <person name="Wang H."/>
            <person name="Huang T."/>
            <person name="Liu B."/>
            <person name="Yang B."/>
            <person name="Yin L."/>
            <person name="Li B."/>
            <person name="Zhang Y."/>
            <person name="Zhang S."/>
            <person name="Jiang F."/>
            <person name="Zhang X."/>
            <person name="Ren Y."/>
            <person name="Wang B."/>
            <person name="Wang S."/>
            <person name="Lu Y."/>
            <person name="Wu K."/>
            <person name="Fan W."/>
            <person name="Wang G."/>
        </authorList>
    </citation>
    <scope>NUCLEOTIDE SEQUENCE</scope>
    <source>
        <strain evidence="1">12Hb</strain>
    </source>
</reference>
<dbReference type="Proteomes" id="UP000466442">
    <property type="component" value="Linkage Group LG12"/>
</dbReference>
<accession>A0A6A4J3R1</accession>
<keyword evidence="2" id="KW-1185">Reference proteome</keyword>
<evidence type="ECO:0000313" key="2">
    <source>
        <dbReference type="Proteomes" id="UP000466442"/>
    </source>
</evidence>
<gene>
    <name evidence="1" type="ORF">GE061_004839</name>
</gene>
<comment type="caution">
    <text evidence="1">The sequence shown here is derived from an EMBL/GenBank/DDBJ whole genome shotgun (WGS) entry which is preliminary data.</text>
</comment>
<proteinExistence type="predicted"/>
<organism evidence="1 2">
    <name type="scientific">Apolygus lucorum</name>
    <name type="common">Small green plant bug</name>
    <name type="synonym">Lygocoris lucorum</name>
    <dbReference type="NCBI Taxonomy" id="248454"/>
    <lineage>
        <taxon>Eukaryota</taxon>
        <taxon>Metazoa</taxon>
        <taxon>Ecdysozoa</taxon>
        <taxon>Arthropoda</taxon>
        <taxon>Hexapoda</taxon>
        <taxon>Insecta</taxon>
        <taxon>Pterygota</taxon>
        <taxon>Neoptera</taxon>
        <taxon>Paraneoptera</taxon>
        <taxon>Hemiptera</taxon>
        <taxon>Heteroptera</taxon>
        <taxon>Panheteroptera</taxon>
        <taxon>Cimicomorpha</taxon>
        <taxon>Miridae</taxon>
        <taxon>Mirini</taxon>
        <taxon>Apolygus</taxon>
    </lineage>
</organism>
<evidence type="ECO:0000313" key="1">
    <source>
        <dbReference type="EMBL" id="KAF6202440.1"/>
    </source>
</evidence>